<sequence>MEQVVTGCFSNQGSAVSSKINRVLLKRCKDQSSLIAVLLSIPEVERDAPALLDYTPTYQGFIRQKATLTIVVEQPKQEEEVEEEAPQDSFGEIPDILLPSVDRPLCEKLRLPRVEETEGEEQKEMPLENIVAELERRKKKKQDEERARAAAKTGPSTTGPIPKPPHPTASKVLPPPTSPTGKRPHSSTLQTKEAPAEKRQRITAVGSGEGGGGEKDNGTSGLAPAWRPVFVISEKRQVLATDGLGP</sequence>
<dbReference type="Proteomes" id="UP001062846">
    <property type="component" value="Chromosome 2"/>
</dbReference>
<dbReference type="EMBL" id="CM046389">
    <property type="protein sequence ID" value="KAI8568943.1"/>
    <property type="molecule type" value="Genomic_DNA"/>
</dbReference>
<gene>
    <name evidence="1" type="ORF">RHMOL_Rhmol02G0239800</name>
</gene>
<proteinExistence type="predicted"/>
<evidence type="ECO:0000313" key="2">
    <source>
        <dbReference type="Proteomes" id="UP001062846"/>
    </source>
</evidence>
<accession>A0ACC0PWK9</accession>
<evidence type="ECO:0000313" key="1">
    <source>
        <dbReference type="EMBL" id="KAI8568943.1"/>
    </source>
</evidence>
<reference evidence="1" key="1">
    <citation type="submission" date="2022-02" db="EMBL/GenBank/DDBJ databases">
        <title>Plant Genome Project.</title>
        <authorList>
            <person name="Zhang R.-G."/>
        </authorList>
    </citation>
    <scope>NUCLEOTIDE SEQUENCE</scope>
    <source>
        <strain evidence="1">AT1</strain>
    </source>
</reference>
<comment type="caution">
    <text evidence="1">The sequence shown here is derived from an EMBL/GenBank/DDBJ whole genome shotgun (WGS) entry which is preliminary data.</text>
</comment>
<organism evidence="1 2">
    <name type="scientific">Rhododendron molle</name>
    <name type="common">Chinese azalea</name>
    <name type="synonym">Azalea mollis</name>
    <dbReference type="NCBI Taxonomy" id="49168"/>
    <lineage>
        <taxon>Eukaryota</taxon>
        <taxon>Viridiplantae</taxon>
        <taxon>Streptophyta</taxon>
        <taxon>Embryophyta</taxon>
        <taxon>Tracheophyta</taxon>
        <taxon>Spermatophyta</taxon>
        <taxon>Magnoliopsida</taxon>
        <taxon>eudicotyledons</taxon>
        <taxon>Gunneridae</taxon>
        <taxon>Pentapetalae</taxon>
        <taxon>asterids</taxon>
        <taxon>Ericales</taxon>
        <taxon>Ericaceae</taxon>
        <taxon>Ericoideae</taxon>
        <taxon>Rhodoreae</taxon>
        <taxon>Rhododendron</taxon>
    </lineage>
</organism>
<protein>
    <submittedName>
        <fullName evidence="1">Uncharacterized protein</fullName>
    </submittedName>
</protein>
<name>A0ACC0PWK9_RHOML</name>
<keyword evidence="2" id="KW-1185">Reference proteome</keyword>